<dbReference type="RefSeq" id="WP_154468030.1">
    <property type="nucleotide sequence ID" value="NZ_VUMI01000073.1"/>
</dbReference>
<proteinExistence type="predicted"/>
<dbReference type="AlphaFoldDB" id="A0A6N7WAN6"/>
<dbReference type="Proteomes" id="UP000436047">
    <property type="component" value="Unassembled WGS sequence"/>
</dbReference>
<sequence length="128" mass="14133">MVKLIWKQVVGNQEKKPALTDSVSSPTTVYIRKNVKRVLITQQDGSSAYAWQYEEAALTLAEYAEYEELVAQIETPAIQALQEQNSILQAALADIYESVAEQVANQENTNLAILEGLAALYEAQEGTV</sequence>
<reference evidence="1 2" key="1">
    <citation type="submission" date="2019-08" db="EMBL/GenBank/DDBJ databases">
        <title>In-depth cultivation of the pig gut microbiome towards novel bacterial diversity and tailored functional studies.</title>
        <authorList>
            <person name="Wylensek D."/>
            <person name="Hitch T.C.A."/>
            <person name="Clavel T."/>
        </authorList>
    </citation>
    <scope>NUCLEOTIDE SEQUENCE [LARGE SCALE GENOMIC DNA]</scope>
    <source>
        <strain evidence="1 2">WCA-389-WT-23B</strain>
    </source>
</reference>
<name>A0A6N7WAN6_9FIRM</name>
<comment type="caution">
    <text evidence="1">The sequence shown here is derived from an EMBL/GenBank/DDBJ whole genome shotgun (WGS) entry which is preliminary data.</text>
</comment>
<evidence type="ECO:0000313" key="1">
    <source>
        <dbReference type="EMBL" id="MSS91642.1"/>
    </source>
</evidence>
<accession>A0A6N7WAN6</accession>
<evidence type="ECO:0000313" key="2">
    <source>
        <dbReference type="Proteomes" id="UP000436047"/>
    </source>
</evidence>
<organism evidence="1 2">
    <name type="scientific">Eisenbergiella porci</name>
    <dbReference type="NCBI Taxonomy" id="2652274"/>
    <lineage>
        <taxon>Bacteria</taxon>
        <taxon>Bacillati</taxon>
        <taxon>Bacillota</taxon>
        <taxon>Clostridia</taxon>
        <taxon>Lachnospirales</taxon>
        <taxon>Lachnospiraceae</taxon>
        <taxon>Eisenbergiella</taxon>
    </lineage>
</organism>
<keyword evidence="2" id="KW-1185">Reference proteome</keyword>
<protein>
    <submittedName>
        <fullName evidence="1">Uncharacterized protein</fullName>
    </submittedName>
</protein>
<dbReference type="EMBL" id="VUMI01000073">
    <property type="protein sequence ID" value="MSS91642.1"/>
    <property type="molecule type" value="Genomic_DNA"/>
</dbReference>
<dbReference type="GeneID" id="86056551"/>
<gene>
    <name evidence="1" type="ORF">FYJ45_26495</name>
</gene>